<dbReference type="Pfam" id="PF13400">
    <property type="entry name" value="Tad"/>
    <property type="match status" value="1"/>
</dbReference>
<name>A0ABT6D0R3_9MICC</name>
<gene>
    <name evidence="3" type="ORF">P4U43_15715</name>
</gene>
<feature type="domain" description="Putative Flp pilus-assembly TadG-like N-terminal" evidence="2">
    <location>
        <begin position="12"/>
        <end position="55"/>
    </location>
</feature>
<organism evidence="3 4">
    <name type="scientific">Arthrobacter vasquezii</name>
    <dbReference type="NCBI Taxonomy" id="2977629"/>
    <lineage>
        <taxon>Bacteria</taxon>
        <taxon>Bacillati</taxon>
        <taxon>Actinomycetota</taxon>
        <taxon>Actinomycetes</taxon>
        <taxon>Micrococcales</taxon>
        <taxon>Micrococcaceae</taxon>
        <taxon>Arthrobacter</taxon>
    </lineage>
</organism>
<proteinExistence type="predicted"/>
<protein>
    <submittedName>
        <fullName evidence="3">Tad domain-containing protein</fullName>
    </submittedName>
</protein>
<keyword evidence="4" id="KW-1185">Reference proteome</keyword>
<accession>A0ABT6D0R3</accession>
<keyword evidence="1" id="KW-1133">Transmembrane helix</keyword>
<keyword evidence="1" id="KW-0472">Membrane</keyword>
<evidence type="ECO:0000256" key="1">
    <source>
        <dbReference type="SAM" id="Phobius"/>
    </source>
</evidence>
<evidence type="ECO:0000313" key="4">
    <source>
        <dbReference type="Proteomes" id="UP001220456"/>
    </source>
</evidence>
<comment type="caution">
    <text evidence="3">The sequence shown here is derived from an EMBL/GenBank/DDBJ whole genome shotgun (WGS) entry which is preliminary data.</text>
</comment>
<dbReference type="Proteomes" id="UP001220456">
    <property type="component" value="Unassembled WGS sequence"/>
</dbReference>
<dbReference type="RefSeq" id="WP_277359583.1">
    <property type="nucleotide sequence ID" value="NZ_JAROKN010000066.1"/>
</dbReference>
<evidence type="ECO:0000313" key="3">
    <source>
        <dbReference type="EMBL" id="MDF9279237.1"/>
    </source>
</evidence>
<reference evidence="3 4" key="1">
    <citation type="journal article" date="2023" name="Int. J. Syst. Evol. Microbiol.">
        <title>Arthrobacter vasquezii sp. nov., isolated from a soil sample from Union Glacier, Antarctica.</title>
        <authorList>
            <person name="Valenzuela-Ibaceta F."/>
            <person name="Carrasco V."/>
            <person name="Lagos-Moraga S."/>
            <person name="Dietz-Vargas C."/>
            <person name="Navarro C.A."/>
            <person name="Perez-Donoso J.M."/>
        </authorList>
    </citation>
    <scope>NUCLEOTIDE SEQUENCE [LARGE SCALE GENOMIC DNA]</scope>
    <source>
        <strain evidence="3 4">EH-1B-1</strain>
    </source>
</reference>
<feature type="transmembrane region" description="Helical" evidence="1">
    <location>
        <begin position="12"/>
        <end position="39"/>
    </location>
</feature>
<dbReference type="EMBL" id="JAROKN010000066">
    <property type="protein sequence ID" value="MDF9279237.1"/>
    <property type="molecule type" value="Genomic_DNA"/>
</dbReference>
<evidence type="ECO:0000259" key="2">
    <source>
        <dbReference type="Pfam" id="PF13400"/>
    </source>
</evidence>
<sequence>MRRIDPDGKDHGAVAVIVAILLVVLLGFAAIVVDVGMLYAEKAQLRNGADAAALSIAQTCAEDISDPKCTSSVSAGSLAKEMSDANALDNQSNPSNVTLNEAAGKVSVTTGALEEGTSSNRVSLFFAHVLGVTDAEVKVTSHAAWGKPVAGPAIFPLALAECKLDLAPAASNGSVQLLEMGNNGCGWVPGGFGWLDTNPLSCRVSITAPLSGYVGAWHASDPGASAPSVCGSSDFDRIKDQTVLFPLYDAERGTGNNAEFHIKGFAAFHVTAYHFASYDWALDGTSVCNKCIEGYFKRFVTLDDAYTLDPNAPSNGTNVVKLTLGEGS</sequence>
<keyword evidence="1" id="KW-0812">Transmembrane</keyword>
<dbReference type="InterPro" id="IPR028087">
    <property type="entry name" value="Tad_N"/>
</dbReference>